<sequence length="158" mass="17889">MAHEGMDHGDMNNMCSMNMLFTWDTTNLCVVFRWWHIRSTPGLLFSLLAIIALAAGYECLRSFSRRFERWAASSQSDIPTVTESTPFLSPGRSQPAVSQRAHIIKALLYAFQNFYAFMFRLIFMTYNGWVMIAVSVGAFVGYLVFGEDTSATKESACH</sequence>
<evidence type="ECO:0000256" key="4">
    <source>
        <dbReference type="RuleBase" id="RU367022"/>
    </source>
</evidence>
<keyword evidence="4" id="KW-0813">Transport</keyword>
<keyword evidence="4" id="KW-0406">Ion transport</keyword>
<dbReference type="PANTHER" id="PTHR12483:SF115">
    <property type="entry name" value="COPPER TRANSPORT PROTEIN"/>
    <property type="match status" value="1"/>
</dbReference>
<dbReference type="Pfam" id="PF04145">
    <property type="entry name" value="Ctr"/>
    <property type="match status" value="1"/>
</dbReference>
<reference evidence="6" key="2">
    <citation type="submission" date="2015-01" db="EMBL/GenBank/DDBJ databases">
        <title>Evolutionary Origins and Diversification of the Mycorrhizal Mutualists.</title>
        <authorList>
            <consortium name="DOE Joint Genome Institute"/>
            <consortium name="Mycorrhizal Genomics Consortium"/>
            <person name="Kohler A."/>
            <person name="Kuo A."/>
            <person name="Nagy L.G."/>
            <person name="Floudas D."/>
            <person name="Copeland A."/>
            <person name="Barry K.W."/>
            <person name="Cichocki N."/>
            <person name="Veneault-Fourrey C."/>
            <person name="LaButti K."/>
            <person name="Lindquist E.A."/>
            <person name="Lipzen A."/>
            <person name="Lundell T."/>
            <person name="Morin E."/>
            <person name="Murat C."/>
            <person name="Riley R."/>
            <person name="Ohm R."/>
            <person name="Sun H."/>
            <person name="Tunlid A."/>
            <person name="Henrissat B."/>
            <person name="Grigoriev I.V."/>
            <person name="Hibbett D.S."/>
            <person name="Martin F."/>
        </authorList>
    </citation>
    <scope>NUCLEOTIDE SEQUENCE [LARGE SCALE GENOMIC DNA]</scope>
    <source>
        <strain evidence="6">Zn</strain>
    </source>
</reference>
<dbReference type="EMBL" id="KN832873">
    <property type="protein sequence ID" value="KIN03992.1"/>
    <property type="molecule type" value="Genomic_DNA"/>
</dbReference>
<comment type="similarity">
    <text evidence="4">Belongs to the copper transporter (Ctr) (TC 1.A.56) family. SLC31A subfamily.</text>
</comment>
<keyword evidence="2 4" id="KW-1133">Transmembrane helix</keyword>
<keyword evidence="1 4" id="KW-0812">Transmembrane</keyword>
<dbReference type="Proteomes" id="UP000054321">
    <property type="component" value="Unassembled WGS sequence"/>
</dbReference>
<name>A0A0C3HNU9_OIDMZ</name>
<keyword evidence="4" id="KW-0186">Copper</keyword>
<dbReference type="STRING" id="913774.A0A0C3HNU9"/>
<keyword evidence="3 4" id="KW-0472">Membrane</keyword>
<keyword evidence="4" id="KW-0187">Copper transport</keyword>
<organism evidence="5 6">
    <name type="scientific">Oidiodendron maius (strain Zn)</name>
    <dbReference type="NCBI Taxonomy" id="913774"/>
    <lineage>
        <taxon>Eukaryota</taxon>
        <taxon>Fungi</taxon>
        <taxon>Dikarya</taxon>
        <taxon>Ascomycota</taxon>
        <taxon>Pezizomycotina</taxon>
        <taxon>Leotiomycetes</taxon>
        <taxon>Leotiomycetes incertae sedis</taxon>
        <taxon>Myxotrichaceae</taxon>
        <taxon>Oidiodendron</taxon>
    </lineage>
</organism>
<feature type="transmembrane region" description="Helical" evidence="4">
    <location>
        <begin position="129"/>
        <end position="145"/>
    </location>
</feature>
<evidence type="ECO:0000256" key="1">
    <source>
        <dbReference type="ARBA" id="ARBA00022692"/>
    </source>
</evidence>
<dbReference type="FunCoup" id="A0A0C3HNU9">
    <property type="interactions" value="531"/>
</dbReference>
<dbReference type="AlphaFoldDB" id="A0A0C3HNU9"/>
<dbReference type="GO" id="GO:0016020">
    <property type="term" value="C:membrane"/>
    <property type="evidence" value="ECO:0007669"/>
    <property type="project" value="UniProtKB-SubCell"/>
</dbReference>
<dbReference type="InParanoid" id="A0A0C3HNU9"/>
<evidence type="ECO:0000313" key="5">
    <source>
        <dbReference type="EMBL" id="KIN03992.1"/>
    </source>
</evidence>
<dbReference type="HOGENOM" id="CLU_079690_4_0_1"/>
<proteinExistence type="inferred from homology"/>
<comment type="subcellular location">
    <subcellularLocation>
        <location evidence="4">Membrane</location>
        <topology evidence="4">Multi-pass membrane protein</topology>
    </subcellularLocation>
</comment>
<evidence type="ECO:0000313" key="6">
    <source>
        <dbReference type="Proteomes" id="UP000054321"/>
    </source>
</evidence>
<accession>A0A0C3HNU9</accession>
<dbReference type="GO" id="GO:0005375">
    <property type="term" value="F:copper ion transmembrane transporter activity"/>
    <property type="evidence" value="ECO:0007669"/>
    <property type="project" value="UniProtKB-UniRule"/>
</dbReference>
<keyword evidence="6" id="KW-1185">Reference proteome</keyword>
<protein>
    <recommendedName>
        <fullName evidence="4">Copper transport protein</fullName>
    </recommendedName>
</protein>
<reference evidence="5 6" key="1">
    <citation type="submission" date="2014-04" db="EMBL/GenBank/DDBJ databases">
        <authorList>
            <consortium name="DOE Joint Genome Institute"/>
            <person name="Kuo A."/>
            <person name="Martino E."/>
            <person name="Perotto S."/>
            <person name="Kohler A."/>
            <person name="Nagy L.G."/>
            <person name="Floudas D."/>
            <person name="Copeland A."/>
            <person name="Barry K.W."/>
            <person name="Cichocki N."/>
            <person name="Veneault-Fourrey C."/>
            <person name="LaButti K."/>
            <person name="Lindquist E.A."/>
            <person name="Lipzen A."/>
            <person name="Lundell T."/>
            <person name="Morin E."/>
            <person name="Murat C."/>
            <person name="Sun H."/>
            <person name="Tunlid A."/>
            <person name="Henrissat B."/>
            <person name="Grigoriev I.V."/>
            <person name="Hibbett D.S."/>
            <person name="Martin F."/>
            <person name="Nordberg H.P."/>
            <person name="Cantor M.N."/>
            <person name="Hua S.X."/>
        </authorList>
    </citation>
    <scope>NUCLEOTIDE SEQUENCE [LARGE SCALE GENOMIC DNA]</scope>
    <source>
        <strain evidence="5 6">Zn</strain>
    </source>
</reference>
<feature type="transmembrane region" description="Helical" evidence="4">
    <location>
        <begin position="43"/>
        <end position="60"/>
    </location>
</feature>
<gene>
    <name evidence="5" type="ORF">OIDMADRAFT_18130</name>
</gene>
<dbReference type="PANTHER" id="PTHR12483">
    <property type="entry name" value="SOLUTE CARRIER FAMILY 31 COPPER TRANSPORTERS"/>
    <property type="match status" value="1"/>
</dbReference>
<dbReference type="InterPro" id="IPR007274">
    <property type="entry name" value="Cop_transporter"/>
</dbReference>
<dbReference type="OrthoDB" id="161814at2759"/>
<evidence type="ECO:0000256" key="2">
    <source>
        <dbReference type="ARBA" id="ARBA00022989"/>
    </source>
</evidence>
<evidence type="ECO:0000256" key="3">
    <source>
        <dbReference type="ARBA" id="ARBA00023136"/>
    </source>
</evidence>